<dbReference type="AlphaFoldDB" id="A0A2R4SWM8"/>
<dbReference type="Gene3D" id="2.60.40.10">
    <property type="entry name" value="Immunoglobulins"/>
    <property type="match status" value="3"/>
</dbReference>
<evidence type="ECO:0000313" key="2">
    <source>
        <dbReference type="EMBL" id="AVZ71244.1"/>
    </source>
</evidence>
<feature type="domain" description="IPT/TIG" evidence="1">
    <location>
        <begin position="140"/>
        <end position="216"/>
    </location>
</feature>
<organism evidence="2 3">
    <name type="scientific">Streptomyces lunaelactis</name>
    <dbReference type="NCBI Taxonomy" id="1535768"/>
    <lineage>
        <taxon>Bacteria</taxon>
        <taxon>Bacillati</taxon>
        <taxon>Actinomycetota</taxon>
        <taxon>Actinomycetes</taxon>
        <taxon>Kitasatosporales</taxon>
        <taxon>Streptomycetaceae</taxon>
        <taxon>Streptomyces</taxon>
    </lineage>
</organism>
<dbReference type="InterPro" id="IPR013783">
    <property type="entry name" value="Ig-like_fold"/>
</dbReference>
<keyword evidence="3" id="KW-1185">Reference proteome</keyword>
<dbReference type="KEGG" id="slk:SLUN_02330"/>
<dbReference type="InterPro" id="IPR014756">
    <property type="entry name" value="Ig_E-set"/>
</dbReference>
<sequence>MQSQYDNCINHRHPQCALLVSASIGLNRIRRDGPSGSFDPSALPTGWPALCVRAGRPSPVSRGPFRHAMPHGFVRPQSPITTGPAARGRRAVAAHQFHPRPHIPPETPGTFREVGTCTTQGHPHHSCHGRTTSARRPAMPTLTSLTPTQSHNGITLTLTGTSLSGTTKVNFGTKKINPATVSATTVTVAIPVLCGGQVNVSVTAGTSTSNALSFFYIDPPAPNALSANTGPATATSLSVLGSGLLTATGVTFGAVGAGTGVTVVSDSQLTVTCPAHGAFGGASFDTVDCTVTTAGGTSIPLGAPTQYSYYDVPTVTSLAPTSGLVGEDTTVTGANLVDVSIVTFTPTAGGAAVQADFSSFSDTTLVATVPAGLAAGTYDVRATTPGGQTAIVAGDVYTVN</sequence>
<dbReference type="InterPro" id="IPR002909">
    <property type="entry name" value="IPT_dom"/>
</dbReference>
<dbReference type="Proteomes" id="UP000244201">
    <property type="component" value="Chromosome"/>
</dbReference>
<reference evidence="2 3" key="1">
    <citation type="submission" date="2018-01" db="EMBL/GenBank/DDBJ databases">
        <title>Complete genome sequence of Streptomyces lunaelactis MM109T, a Ferroverdin A producer isolated from cave moonmilk deposits.</title>
        <authorList>
            <person name="Naome A."/>
            <person name="Martinet L."/>
            <person name="Maciejewska M."/>
            <person name="Anderssen S."/>
            <person name="Adam D."/>
            <person name="Tenconi E."/>
            <person name="Deflandre B."/>
            <person name="Arguelles-Arias A."/>
            <person name="Calusinska M."/>
            <person name="Copieters W."/>
            <person name="Karim L."/>
            <person name="Hanikenne M."/>
            <person name="Baurain D."/>
            <person name="van Wezel G."/>
            <person name="Smargiasso N."/>
            <person name="de Pauw E."/>
            <person name="Delfosse P."/>
            <person name="Rigali S."/>
        </authorList>
    </citation>
    <scope>NUCLEOTIDE SEQUENCE [LARGE SCALE GENOMIC DNA]</scope>
    <source>
        <strain evidence="2 3">MM109</strain>
    </source>
</reference>
<dbReference type="SUPFAM" id="SSF81296">
    <property type="entry name" value="E set domains"/>
    <property type="match status" value="3"/>
</dbReference>
<accession>A0A2R4SWM8</accession>
<dbReference type="Pfam" id="PF01833">
    <property type="entry name" value="TIG"/>
    <property type="match status" value="2"/>
</dbReference>
<dbReference type="EMBL" id="CP026304">
    <property type="protein sequence ID" value="AVZ71244.1"/>
    <property type="molecule type" value="Genomic_DNA"/>
</dbReference>
<feature type="domain" description="IPT/TIG" evidence="1">
    <location>
        <begin position="313"/>
        <end position="388"/>
    </location>
</feature>
<protein>
    <recommendedName>
        <fullName evidence="1">IPT/TIG domain-containing protein</fullName>
    </recommendedName>
</protein>
<proteinExistence type="predicted"/>
<evidence type="ECO:0000259" key="1">
    <source>
        <dbReference type="Pfam" id="PF01833"/>
    </source>
</evidence>
<gene>
    <name evidence="2" type="ORF">SLUN_02330</name>
</gene>
<evidence type="ECO:0000313" key="3">
    <source>
        <dbReference type="Proteomes" id="UP000244201"/>
    </source>
</evidence>
<dbReference type="GO" id="GO:0005975">
    <property type="term" value="P:carbohydrate metabolic process"/>
    <property type="evidence" value="ECO:0007669"/>
    <property type="project" value="UniProtKB-ARBA"/>
</dbReference>
<name>A0A2R4SWM8_9ACTN</name>